<accession>A0AAP7CL92</accession>
<protein>
    <submittedName>
        <fullName evidence="2">Uncharacterized protein</fullName>
    </submittedName>
</protein>
<dbReference type="Proteomes" id="UP000549590">
    <property type="component" value="Unassembled WGS sequence"/>
</dbReference>
<feature type="chain" id="PRO_5042849465" evidence="1">
    <location>
        <begin position="27"/>
        <end position="98"/>
    </location>
</feature>
<keyword evidence="1" id="KW-0732">Signal</keyword>
<comment type="caution">
    <text evidence="2">The sequence shown here is derived from an EMBL/GenBank/DDBJ whole genome shotgun (WGS) entry which is preliminary data.</text>
</comment>
<reference evidence="2 3" key="1">
    <citation type="submission" date="2020-04" db="EMBL/GenBank/DDBJ databases">
        <title>Genome sequencing and assembly of Pseudoalteromonas arctica.</title>
        <authorList>
            <person name="Cook G.M."/>
        </authorList>
    </citation>
    <scope>NUCLEOTIDE SEQUENCE [LARGE SCALE GENOMIC DNA]</scope>
    <source>
        <strain evidence="2 3">NEC-BIFX-2020_001</strain>
    </source>
</reference>
<dbReference type="RefSeq" id="WP_169045180.1">
    <property type="nucleotide sequence ID" value="NZ_JABBYB010000013.1"/>
</dbReference>
<feature type="signal peptide" evidence="1">
    <location>
        <begin position="1"/>
        <end position="26"/>
    </location>
</feature>
<sequence>MKGYTKIFCFIATAVFSITLSNQISADTANGSSHERSSELSEYKKKEIFNELIKLQDGGSSKEESETVIKMTYSISSATLLSILMEGYRKDWLSELDQ</sequence>
<organism evidence="2 3">
    <name type="scientific">Pseudoalteromonas arctica</name>
    <dbReference type="NCBI Taxonomy" id="394751"/>
    <lineage>
        <taxon>Bacteria</taxon>
        <taxon>Pseudomonadati</taxon>
        <taxon>Pseudomonadota</taxon>
        <taxon>Gammaproteobacteria</taxon>
        <taxon>Alteromonadales</taxon>
        <taxon>Pseudoalteromonadaceae</taxon>
        <taxon>Pseudoalteromonas</taxon>
    </lineage>
</organism>
<evidence type="ECO:0000313" key="2">
    <source>
        <dbReference type="EMBL" id="NMP04657.1"/>
    </source>
</evidence>
<dbReference type="EMBL" id="JABBYB010000013">
    <property type="protein sequence ID" value="NMP04657.1"/>
    <property type="molecule type" value="Genomic_DNA"/>
</dbReference>
<proteinExistence type="predicted"/>
<dbReference type="AlphaFoldDB" id="A0AAP7CL92"/>
<gene>
    <name evidence="2" type="ORF">HHE94_18305</name>
</gene>
<evidence type="ECO:0000256" key="1">
    <source>
        <dbReference type="SAM" id="SignalP"/>
    </source>
</evidence>
<name>A0AAP7CL92_9GAMM</name>
<evidence type="ECO:0000313" key="3">
    <source>
        <dbReference type="Proteomes" id="UP000549590"/>
    </source>
</evidence>